<feature type="non-terminal residue" evidence="1">
    <location>
        <position position="161"/>
    </location>
</feature>
<dbReference type="SUPFAM" id="SSF53098">
    <property type="entry name" value="Ribonuclease H-like"/>
    <property type="match status" value="1"/>
</dbReference>
<comment type="caution">
    <text evidence="1">The sequence shown here is derived from an EMBL/GenBank/DDBJ whole genome shotgun (WGS) entry which is preliminary data.</text>
</comment>
<dbReference type="InterPro" id="IPR012337">
    <property type="entry name" value="RNaseH-like_sf"/>
</dbReference>
<dbReference type="AlphaFoldDB" id="A0A0F9C974"/>
<protein>
    <recommendedName>
        <fullName evidence="2">3'-5' exonuclease domain-containing protein</fullName>
    </recommendedName>
</protein>
<name>A0A0F9C974_9ZZZZ</name>
<gene>
    <name evidence="1" type="ORF">LCGC14_2431330</name>
</gene>
<accession>A0A0F9C974</accession>
<organism evidence="1">
    <name type="scientific">marine sediment metagenome</name>
    <dbReference type="NCBI Taxonomy" id="412755"/>
    <lineage>
        <taxon>unclassified sequences</taxon>
        <taxon>metagenomes</taxon>
        <taxon>ecological metagenomes</taxon>
    </lineage>
</organism>
<evidence type="ECO:0000313" key="1">
    <source>
        <dbReference type="EMBL" id="KKL22842.1"/>
    </source>
</evidence>
<reference evidence="1" key="1">
    <citation type="journal article" date="2015" name="Nature">
        <title>Complex archaea that bridge the gap between prokaryotes and eukaryotes.</title>
        <authorList>
            <person name="Spang A."/>
            <person name="Saw J.H."/>
            <person name="Jorgensen S.L."/>
            <person name="Zaremba-Niedzwiedzka K."/>
            <person name="Martijn J."/>
            <person name="Lind A.E."/>
            <person name="van Eijk R."/>
            <person name="Schleper C."/>
            <person name="Guy L."/>
            <person name="Ettema T.J."/>
        </authorList>
    </citation>
    <scope>NUCLEOTIDE SEQUENCE</scope>
</reference>
<dbReference type="EMBL" id="LAZR01037191">
    <property type="protein sequence ID" value="KKL22842.1"/>
    <property type="molecule type" value="Genomic_DNA"/>
</dbReference>
<sequence>MKTYQEVLKLVDYPETCLVIDFETFYDQEYSLSKMSTIEYVCHRLFDFTGMGYQILNEAVYNYDLPAEFIFKPNIELRISLLQRSFGLNFNAVTTIFKNAKFDATILKEKFNILPRYIIDIDDLLRHYDARMSHRMKDVTEMFGLKPKGKTENFKGLHYED</sequence>
<evidence type="ECO:0008006" key="2">
    <source>
        <dbReference type="Google" id="ProtNLM"/>
    </source>
</evidence>
<proteinExistence type="predicted"/>